<name>Q58HA8_9PSED</name>
<organism evidence="1">
    <name type="scientific">Pseudomonas sp. S-47</name>
    <dbReference type="NCBI Taxonomy" id="115714"/>
    <lineage>
        <taxon>Bacteria</taxon>
        <taxon>Pseudomonadati</taxon>
        <taxon>Pseudomonadota</taxon>
        <taxon>Gammaproteobacteria</taxon>
        <taxon>Pseudomonadales</taxon>
        <taxon>Pseudomonadaceae</taxon>
        <taxon>Pseudomonas</taxon>
    </lineage>
</organism>
<reference evidence="1" key="2">
    <citation type="submission" date="2005-03" db="EMBL/GenBank/DDBJ databases">
        <authorList>
            <person name="Chae J.-C."/>
            <person name="Kim C.-K."/>
            <person name="Zylstra G.J."/>
        </authorList>
    </citation>
    <scope>NUCLEOTIDE SEQUENCE</scope>
    <source>
        <plasmid evidence="1">p47S</plasmid>
    </source>
</reference>
<geneLocation type="plasmid" evidence="1">
    <name>p47S</name>
</geneLocation>
<dbReference type="EMBL" id="AY951985">
    <property type="protein sequence ID" value="AAX51982.1"/>
    <property type="molecule type" value="Genomic_DNA"/>
</dbReference>
<evidence type="ECO:0000313" key="1">
    <source>
        <dbReference type="EMBL" id="AAX51982.1"/>
    </source>
</evidence>
<protein>
    <submittedName>
        <fullName evidence="1">Uncharacterized protein</fullName>
    </submittedName>
</protein>
<reference evidence="1" key="1">
    <citation type="journal article" date="2005" name="Biochem. Biophys. Res. Commun.">
        <title>Characterization of two small cryptic plasmids from Pseudomonas sp. strain S-47.</title>
        <authorList>
            <person name="Chae J.-C."/>
            <person name="Kim C.-K."/>
            <person name="Zylstra G.J."/>
        </authorList>
    </citation>
    <scope>NUCLEOTIDE SEQUENCE</scope>
    <source>
        <plasmid evidence="1">p47S</plasmid>
    </source>
</reference>
<proteinExistence type="predicted"/>
<dbReference type="RefSeq" id="WP_011266113.1">
    <property type="nucleotide sequence ID" value="NC_006989.1"/>
</dbReference>
<sequence>MAISDSIVTPSLLGRTVTLVTCRGGVPFEHTGTVVGVLQALPGSRASASIMVDEGPDRCDFHDLEDIDDLAVL</sequence>
<dbReference type="AlphaFoldDB" id="Q58HA8"/>
<accession>Q58HA8</accession>
<keyword evidence="1" id="KW-0614">Plasmid</keyword>